<evidence type="ECO:0000256" key="1">
    <source>
        <dbReference type="SAM" id="Phobius"/>
    </source>
</evidence>
<organism evidence="2 3">
    <name type="scientific">Parelaphostrongylus tenuis</name>
    <name type="common">Meningeal worm</name>
    <dbReference type="NCBI Taxonomy" id="148309"/>
    <lineage>
        <taxon>Eukaryota</taxon>
        <taxon>Metazoa</taxon>
        <taxon>Ecdysozoa</taxon>
        <taxon>Nematoda</taxon>
        <taxon>Chromadorea</taxon>
        <taxon>Rhabditida</taxon>
        <taxon>Rhabditina</taxon>
        <taxon>Rhabditomorpha</taxon>
        <taxon>Strongyloidea</taxon>
        <taxon>Metastrongylidae</taxon>
        <taxon>Parelaphostrongylus</taxon>
    </lineage>
</organism>
<keyword evidence="1" id="KW-1133">Transmembrane helix</keyword>
<dbReference type="Proteomes" id="UP001196413">
    <property type="component" value="Unassembled WGS sequence"/>
</dbReference>
<keyword evidence="1" id="KW-0472">Membrane</keyword>
<sequence>MCYPEKFPSCDQMKLYELFFVFIVVLLNRVVIMDSFNIPPKGMCWVEKNGDCMRCDCKKPLKCYRGTCR</sequence>
<protein>
    <submittedName>
        <fullName evidence="2">Uncharacterized protein</fullName>
    </submittedName>
</protein>
<accession>A0AAD5QKD5</accession>
<name>A0AAD5QKD5_PARTN</name>
<keyword evidence="3" id="KW-1185">Reference proteome</keyword>
<proteinExistence type="predicted"/>
<reference evidence="2" key="1">
    <citation type="submission" date="2021-06" db="EMBL/GenBank/DDBJ databases">
        <title>Parelaphostrongylus tenuis whole genome reference sequence.</title>
        <authorList>
            <person name="Garwood T.J."/>
            <person name="Larsen P.A."/>
            <person name="Fountain-Jones N.M."/>
            <person name="Garbe J.R."/>
            <person name="Macchietto M.G."/>
            <person name="Kania S.A."/>
            <person name="Gerhold R.W."/>
            <person name="Richards J.E."/>
            <person name="Wolf T.M."/>
        </authorList>
    </citation>
    <scope>NUCLEOTIDE SEQUENCE</scope>
    <source>
        <strain evidence="2">MNPRO001-30</strain>
        <tissue evidence="2">Meninges</tissue>
    </source>
</reference>
<dbReference type="EMBL" id="JAHQIW010002393">
    <property type="protein sequence ID" value="KAJ1355228.1"/>
    <property type="molecule type" value="Genomic_DNA"/>
</dbReference>
<evidence type="ECO:0000313" key="2">
    <source>
        <dbReference type="EMBL" id="KAJ1355228.1"/>
    </source>
</evidence>
<comment type="caution">
    <text evidence="2">The sequence shown here is derived from an EMBL/GenBank/DDBJ whole genome shotgun (WGS) entry which is preliminary data.</text>
</comment>
<keyword evidence="1" id="KW-0812">Transmembrane</keyword>
<evidence type="ECO:0000313" key="3">
    <source>
        <dbReference type="Proteomes" id="UP001196413"/>
    </source>
</evidence>
<gene>
    <name evidence="2" type="ORF">KIN20_012552</name>
</gene>
<feature type="transmembrane region" description="Helical" evidence="1">
    <location>
        <begin position="15"/>
        <end position="32"/>
    </location>
</feature>
<dbReference type="AlphaFoldDB" id="A0AAD5QKD5"/>